<keyword evidence="3 6" id="KW-0812">Transmembrane</keyword>
<keyword evidence="8" id="KW-1185">Reference proteome</keyword>
<dbReference type="RefSeq" id="WP_167112482.1">
    <property type="nucleotide sequence ID" value="NZ_JAAQTO010000017.1"/>
</dbReference>
<dbReference type="Proteomes" id="UP001318321">
    <property type="component" value="Unassembled WGS sequence"/>
</dbReference>
<dbReference type="EMBL" id="JAAQTO010000017">
    <property type="protein sequence ID" value="NIC05175.1"/>
    <property type="molecule type" value="Genomic_DNA"/>
</dbReference>
<comment type="caution">
    <text evidence="7">The sequence shown here is derived from an EMBL/GenBank/DDBJ whole genome shotgun (WGS) entry which is preliminary data.</text>
</comment>
<evidence type="ECO:0000256" key="2">
    <source>
        <dbReference type="ARBA" id="ARBA00009694"/>
    </source>
</evidence>
<feature type="transmembrane region" description="Helical" evidence="6">
    <location>
        <begin position="97"/>
        <end position="123"/>
    </location>
</feature>
<evidence type="ECO:0000256" key="6">
    <source>
        <dbReference type="SAM" id="Phobius"/>
    </source>
</evidence>
<reference evidence="7 8" key="1">
    <citation type="submission" date="2020-03" db="EMBL/GenBank/DDBJ databases">
        <title>Identification of Halomonas strains.</title>
        <authorList>
            <person name="Xiao Z."/>
            <person name="Dong F."/>
            <person name="Wang Z."/>
            <person name="Zhao J.-Y."/>
        </authorList>
    </citation>
    <scope>NUCLEOTIDE SEQUENCE [LARGE SCALE GENOMIC DNA]</scope>
    <source>
        <strain evidence="7 8">DX6</strain>
    </source>
</reference>
<gene>
    <name evidence="7" type="ORF">HBJ55_07040</name>
</gene>
<evidence type="ECO:0000256" key="1">
    <source>
        <dbReference type="ARBA" id="ARBA00004141"/>
    </source>
</evidence>
<evidence type="ECO:0000256" key="4">
    <source>
        <dbReference type="ARBA" id="ARBA00022989"/>
    </source>
</evidence>
<dbReference type="InterPro" id="IPR006696">
    <property type="entry name" value="DUF423"/>
</dbReference>
<evidence type="ECO:0000256" key="5">
    <source>
        <dbReference type="ARBA" id="ARBA00023136"/>
    </source>
</evidence>
<evidence type="ECO:0000313" key="8">
    <source>
        <dbReference type="Proteomes" id="UP001318321"/>
    </source>
</evidence>
<comment type="similarity">
    <text evidence="2">Belongs to the UPF0382 family.</text>
</comment>
<name>A0ABX0PPS1_9GAMM</name>
<proteinExistence type="inferred from homology"/>
<evidence type="ECO:0000256" key="3">
    <source>
        <dbReference type="ARBA" id="ARBA00022692"/>
    </source>
</evidence>
<organism evidence="7 8">
    <name type="scientific">Billgrantia bachuensis</name>
    <dbReference type="NCBI Taxonomy" id="2717286"/>
    <lineage>
        <taxon>Bacteria</taxon>
        <taxon>Pseudomonadati</taxon>
        <taxon>Pseudomonadota</taxon>
        <taxon>Gammaproteobacteria</taxon>
        <taxon>Oceanospirillales</taxon>
        <taxon>Halomonadaceae</taxon>
        <taxon>Billgrantia</taxon>
    </lineage>
</organism>
<comment type="subcellular location">
    <subcellularLocation>
        <location evidence="1">Membrane</location>
        <topology evidence="1">Multi-pass membrane protein</topology>
    </subcellularLocation>
</comment>
<dbReference type="PANTHER" id="PTHR43461">
    <property type="entry name" value="TRANSMEMBRANE PROTEIN 256"/>
    <property type="match status" value="1"/>
</dbReference>
<accession>A0ABX0PPS1</accession>
<feature type="transmembrane region" description="Helical" evidence="6">
    <location>
        <begin position="70"/>
        <end position="91"/>
    </location>
</feature>
<dbReference type="Pfam" id="PF04241">
    <property type="entry name" value="DUF423"/>
    <property type="match status" value="1"/>
</dbReference>
<keyword evidence="5 6" id="KW-0472">Membrane</keyword>
<dbReference type="PANTHER" id="PTHR43461:SF1">
    <property type="entry name" value="TRANSMEMBRANE PROTEIN 256"/>
    <property type="match status" value="1"/>
</dbReference>
<protein>
    <submittedName>
        <fullName evidence="7">DUF423 domain-containing protein</fullName>
    </submittedName>
</protein>
<sequence>MHDRGWWCLAALSGALTVMAGAFAAHALHGLLSERMLAAFETGVRYQAWHTLAMLGVLAWRAARPIRGQYLVLGLWTAGMVLFSGSLYAMALLGVRALGMVTPLGGVLMIAGWLALAVCALRVKPETQSESGRA</sequence>
<evidence type="ECO:0000313" key="7">
    <source>
        <dbReference type="EMBL" id="NIC05175.1"/>
    </source>
</evidence>
<keyword evidence="4 6" id="KW-1133">Transmembrane helix</keyword>
<feature type="transmembrane region" description="Helical" evidence="6">
    <location>
        <begin position="48"/>
        <end position="63"/>
    </location>
</feature>